<evidence type="ECO:0000256" key="7">
    <source>
        <dbReference type="ARBA" id="ARBA00023170"/>
    </source>
</evidence>
<feature type="transmembrane region" description="Helical" evidence="9">
    <location>
        <begin position="140"/>
        <end position="165"/>
    </location>
</feature>
<keyword evidence="7" id="KW-0675">Receptor</keyword>
<feature type="domain" description="G-protein coupled receptors family 1 profile" evidence="10">
    <location>
        <begin position="37"/>
        <end position="306"/>
    </location>
</feature>
<feature type="transmembrane region" description="Helical" evidence="9">
    <location>
        <begin position="185"/>
        <end position="211"/>
    </location>
</feature>
<name>A0A9X6NK52_HYPEX</name>
<dbReference type="GO" id="GO:0004930">
    <property type="term" value="F:G protein-coupled receptor activity"/>
    <property type="evidence" value="ECO:0007669"/>
    <property type="project" value="UniProtKB-KW"/>
</dbReference>
<dbReference type="PROSITE" id="PS50262">
    <property type="entry name" value="G_PROTEIN_RECEP_F1_2"/>
    <property type="match status" value="1"/>
</dbReference>
<evidence type="ECO:0000256" key="6">
    <source>
        <dbReference type="ARBA" id="ARBA00023136"/>
    </source>
</evidence>
<dbReference type="PRINTS" id="PR00237">
    <property type="entry name" value="GPCRRHODOPSN"/>
</dbReference>
<dbReference type="Gene3D" id="1.20.1070.10">
    <property type="entry name" value="Rhodopsin 7-helix transmembrane proteins"/>
    <property type="match status" value="1"/>
</dbReference>
<keyword evidence="5" id="KW-0297">G-protein coupled receptor</keyword>
<dbReference type="AlphaFoldDB" id="A0A9X6NK52"/>
<evidence type="ECO:0000256" key="4">
    <source>
        <dbReference type="ARBA" id="ARBA00022989"/>
    </source>
</evidence>
<dbReference type="PANTHER" id="PTHR24249:SF372">
    <property type="entry name" value="G-PROTEIN COUPLED RECEPTORS FAMILY 1 PROFILE DOMAIN-CONTAINING PROTEIN"/>
    <property type="match status" value="1"/>
</dbReference>
<dbReference type="PANTHER" id="PTHR24249">
    <property type="entry name" value="HISTAMINE RECEPTOR-RELATED G-PROTEIN COUPLED RECEPTOR"/>
    <property type="match status" value="1"/>
</dbReference>
<sequence length="326" mass="35926">MNATFPVNTSNTTTAQDRVAIDGWFGFTSALGICGTGFLLLFLTVSTVNAKLRKGTGLLIVHLTALQLYLCAVSFTLANTDAYRALVPEIPDLNLHCPSFMFSHMTAIQAESWASLLLACNRYVAVAVPHRYKEILSKKVVAGMMILPWIIAVAINLPVCFGIGWEFLIDYPLHYCLAVPVDGHVYAAVWPVLGRYLPIVLMGVAYCALFLHTGMRNGVRRRLVDPVTTSSEAAVKAEVRTVKARARHMTLAKITAVSFLWHCLCFLPGPISQSAFPELYSSFLMAQFWLLRTLDLCGYAANPVFYLALSADYQQATARLLRVTPA</sequence>
<reference evidence="12" key="1">
    <citation type="submission" date="2017-01" db="EMBL/GenBank/DDBJ databases">
        <title>Comparative genomics of anhydrobiosis in the tardigrade Hypsibius dujardini.</title>
        <authorList>
            <person name="Yoshida Y."/>
            <person name="Koutsovoulos G."/>
            <person name="Laetsch D."/>
            <person name="Stevens L."/>
            <person name="Kumar S."/>
            <person name="Horikawa D."/>
            <person name="Ishino K."/>
            <person name="Komine S."/>
            <person name="Tomita M."/>
            <person name="Blaxter M."/>
            <person name="Arakawa K."/>
        </authorList>
    </citation>
    <scope>NUCLEOTIDE SEQUENCE [LARGE SCALE GENOMIC DNA]</scope>
    <source>
        <strain evidence="12">Z151</strain>
    </source>
</reference>
<evidence type="ECO:0000256" key="8">
    <source>
        <dbReference type="ARBA" id="ARBA00023224"/>
    </source>
</evidence>
<feature type="transmembrane region" description="Helical" evidence="9">
    <location>
        <begin position="57"/>
        <end position="78"/>
    </location>
</feature>
<dbReference type="InterPro" id="IPR017452">
    <property type="entry name" value="GPCR_Rhodpsn_7TM"/>
</dbReference>
<comment type="subcellular location">
    <subcellularLocation>
        <location evidence="1">Cell membrane</location>
        <topology evidence="1">Multi-pass membrane protein</topology>
    </subcellularLocation>
</comment>
<dbReference type="InterPro" id="IPR000276">
    <property type="entry name" value="GPCR_Rhodpsn"/>
</dbReference>
<keyword evidence="12" id="KW-1185">Reference proteome</keyword>
<dbReference type="OrthoDB" id="9444602at2759"/>
<keyword evidence="6 9" id="KW-0472">Membrane</keyword>
<keyword evidence="4 9" id="KW-1133">Transmembrane helix</keyword>
<feature type="transmembrane region" description="Helical" evidence="9">
    <location>
        <begin position="289"/>
        <end position="309"/>
    </location>
</feature>
<feature type="transmembrane region" description="Helical" evidence="9">
    <location>
        <begin position="250"/>
        <end position="269"/>
    </location>
</feature>
<evidence type="ECO:0000313" key="11">
    <source>
        <dbReference type="EMBL" id="OWA50889.1"/>
    </source>
</evidence>
<proteinExistence type="predicted"/>
<dbReference type="SUPFAM" id="SSF81321">
    <property type="entry name" value="Family A G protein-coupled receptor-like"/>
    <property type="match status" value="1"/>
</dbReference>
<dbReference type="Pfam" id="PF00001">
    <property type="entry name" value="7tm_1"/>
    <property type="match status" value="1"/>
</dbReference>
<feature type="transmembrane region" description="Helical" evidence="9">
    <location>
        <begin position="24"/>
        <end position="45"/>
    </location>
</feature>
<evidence type="ECO:0000259" key="10">
    <source>
        <dbReference type="PROSITE" id="PS50262"/>
    </source>
</evidence>
<evidence type="ECO:0000256" key="9">
    <source>
        <dbReference type="SAM" id="Phobius"/>
    </source>
</evidence>
<comment type="caution">
    <text evidence="11">The sequence shown here is derived from an EMBL/GenBank/DDBJ whole genome shotgun (WGS) entry which is preliminary data.</text>
</comment>
<evidence type="ECO:0000256" key="2">
    <source>
        <dbReference type="ARBA" id="ARBA00022475"/>
    </source>
</evidence>
<protein>
    <recommendedName>
        <fullName evidence="10">G-protein coupled receptors family 1 profile domain-containing protein</fullName>
    </recommendedName>
</protein>
<dbReference type="EMBL" id="MTYJ01000207">
    <property type="protein sequence ID" value="OWA50889.1"/>
    <property type="molecule type" value="Genomic_DNA"/>
</dbReference>
<dbReference type="GO" id="GO:0005886">
    <property type="term" value="C:plasma membrane"/>
    <property type="evidence" value="ECO:0007669"/>
    <property type="project" value="UniProtKB-SubCell"/>
</dbReference>
<evidence type="ECO:0000256" key="3">
    <source>
        <dbReference type="ARBA" id="ARBA00022692"/>
    </source>
</evidence>
<organism evidence="11 12">
    <name type="scientific">Hypsibius exemplaris</name>
    <name type="common">Freshwater tardigrade</name>
    <dbReference type="NCBI Taxonomy" id="2072580"/>
    <lineage>
        <taxon>Eukaryota</taxon>
        <taxon>Metazoa</taxon>
        <taxon>Ecdysozoa</taxon>
        <taxon>Tardigrada</taxon>
        <taxon>Eutardigrada</taxon>
        <taxon>Parachela</taxon>
        <taxon>Hypsibioidea</taxon>
        <taxon>Hypsibiidae</taxon>
        <taxon>Hypsibius</taxon>
    </lineage>
</organism>
<evidence type="ECO:0000256" key="5">
    <source>
        <dbReference type="ARBA" id="ARBA00023040"/>
    </source>
</evidence>
<dbReference type="InterPro" id="IPR050569">
    <property type="entry name" value="TAAR"/>
</dbReference>
<accession>A0A9X6NK52</accession>
<evidence type="ECO:0000256" key="1">
    <source>
        <dbReference type="ARBA" id="ARBA00004651"/>
    </source>
</evidence>
<dbReference type="Proteomes" id="UP000192578">
    <property type="component" value="Unassembled WGS sequence"/>
</dbReference>
<gene>
    <name evidence="11" type="ORF">BV898_15392</name>
</gene>
<dbReference type="CDD" id="cd00637">
    <property type="entry name" value="7tm_classA_rhodopsin-like"/>
    <property type="match status" value="1"/>
</dbReference>
<keyword evidence="3 9" id="KW-0812">Transmembrane</keyword>
<keyword evidence="8" id="KW-0807">Transducer</keyword>
<keyword evidence="2" id="KW-1003">Cell membrane</keyword>
<evidence type="ECO:0000313" key="12">
    <source>
        <dbReference type="Proteomes" id="UP000192578"/>
    </source>
</evidence>